<dbReference type="Proteomes" id="UP001610100">
    <property type="component" value="Unassembled WGS sequence"/>
</dbReference>
<reference evidence="1 2" key="1">
    <citation type="submission" date="2024-02" db="EMBL/GenBank/DDBJ databases">
        <title>A Gaetbulibacter species isolated from tidal flats and genomic insights of their niches.</title>
        <authorList>
            <person name="Ye Y."/>
        </authorList>
    </citation>
    <scope>NUCLEOTIDE SEQUENCE [LARGE SCALE GENOMIC DNA]</scope>
    <source>
        <strain evidence="1 2">KYW382</strain>
    </source>
</reference>
<evidence type="ECO:0000313" key="1">
    <source>
        <dbReference type="EMBL" id="MFH6771441.1"/>
    </source>
</evidence>
<evidence type="ECO:0008006" key="3">
    <source>
        <dbReference type="Google" id="ProtNLM"/>
    </source>
</evidence>
<protein>
    <recommendedName>
        <fullName evidence="3">Lipoprotein</fullName>
    </recommendedName>
</protein>
<name>A0ABW7MX87_9FLAO</name>
<dbReference type="EMBL" id="JBAWKB010000001">
    <property type="protein sequence ID" value="MFH6771441.1"/>
    <property type="molecule type" value="Genomic_DNA"/>
</dbReference>
<gene>
    <name evidence="1" type="ORF">V8G58_05790</name>
</gene>
<evidence type="ECO:0000313" key="2">
    <source>
        <dbReference type="Proteomes" id="UP001610100"/>
    </source>
</evidence>
<dbReference type="RefSeq" id="WP_344740494.1">
    <property type="nucleotide sequence ID" value="NZ_BAABAY010000001.1"/>
</dbReference>
<sequence>MKTIMYLLLLCLLNYNCKNNKDNNPVDTSFLSSNESLVWANEFENAVIYYRFINDVNHPIEYWVKDKDCYQHFLDSLEKNNAITINSKDTLEVTIHDKAGDIDYVEKITLTGMGDYIEALFRYYENGKMYDHGNFRFSKSDLEVDGLKLCEN</sequence>
<keyword evidence="2" id="KW-1185">Reference proteome</keyword>
<proteinExistence type="predicted"/>
<comment type="caution">
    <text evidence="1">The sequence shown here is derived from an EMBL/GenBank/DDBJ whole genome shotgun (WGS) entry which is preliminary data.</text>
</comment>
<accession>A0ABW7MX87</accession>
<organism evidence="1 2">
    <name type="scientific">Gaetbulibacter aestuarii</name>
    <dbReference type="NCBI Taxonomy" id="1502358"/>
    <lineage>
        <taxon>Bacteria</taxon>
        <taxon>Pseudomonadati</taxon>
        <taxon>Bacteroidota</taxon>
        <taxon>Flavobacteriia</taxon>
        <taxon>Flavobacteriales</taxon>
        <taxon>Flavobacteriaceae</taxon>
        <taxon>Gaetbulibacter</taxon>
    </lineage>
</organism>